<evidence type="ECO:0000313" key="2">
    <source>
        <dbReference type="EMBL" id="EOI54811.1"/>
    </source>
</evidence>
<dbReference type="Proteomes" id="UP000014160">
    <property type="component" value="Unassembled WGS sequence"/>
</dbReference>
<keyword evidence="1" id="KW-0812">Transmembrane</keyword>
<dbReference type="Proteomes" id="UP000013750">
    <property type="component" value="Unassembled WGS sequence"/>
</dbReference>
<reference evidence="3 5" key="2">
    <citation type="submission" date="2013-03" db="EMBL/GenBank/DDBJ databases">
        <title>The Genome Sequence of Enterococcus gilvus ATCC BAA-350 (PacBio/Illumina hybrid assembly).</title>
        <authorList>
            <consortium name="The Broad Institute Genomics Platform"/>
            <consortium name="The Broad Institute Genome Sequencing Center for Infectious Disease"/>
            <person name="Earl A."/>
            <person name="Russ C."/>
            <person name="Gilmore M."/>
            <person name="Surin D."/>
            <person name="Walker B."/>
            <person name="Young S."/>
            <person name="Zeng Q."/>
            <person name="Gargeya S."/>
            <person name="Fitzgerald M."/>
            <person name="Haas B."/>
            <person name="Abouelleil A."/>
            <person name="Allen A.W."/>
            <person name="Alvarado L."/>
            <person name="Arachchi H.M."/>
            <person name="Berlin A.M."/>
            <person name="Chapman S.B."/>
            <person name="Gainer-Dewar J."/>
            <person name="Goldberg J."/>
            <person name="Griggs A."/>
            <person name="Gujja S."/>
            <person name="Hansen M."/>
            <person name="Howarth C."/>
            <person name="Imamovic A."/>
            <person name="Ireland A."/>
            <person name="Larimer J."/>
            <person name="McCowan C."/>
            <person name="Murphy C."/>
            <person name="Pearson M."/>
            <person name="Poon T.W."/>
            <person name="Priest M."/>
            <person name="Roberts A."/>
            <person name="Saif S."/>
            <person name="Shea T."/>
            <person name="Sisk P."/>
            <person name="Sykes S."/>
            <person name="Wortman J."/>
            <person name="Nusbaum C."/>
            <person name="Birren B."/>
        </authorList>
    </citation>
    <scope>NUCLEOTIDE SEQUENCE [LARGE SCALE GENOMIC DNA]</scope>
    <source>
        <strain evidence="3 5">ATCC BAA-350</strain>
    </source>
</reference>
<keyword evidence="1" id="KW-0472">Membrane</keyword>
<organism evidence="2 4">
    <name type="scientific">Enterococcus gilvus ATCC BAA-350</name>
    <dbReference type="NCBI Taxonomy" id="1158614"/>
    <lineage>
        <taxon>Bacteria</taxon>
        <taxon>Bacillati</taxon>
        <taxon>Bacillota</taxon>
        <taxon>Bacilli</taxon>
        <taxon>Lactobacillales</taxon>
        <taxon>Enterococcaceae</taxon>
        <taxon>Enterococcus</taxon>
    </lineage>
</organism>
<dbReference type="HOGENOM" id="CLU_2953312_0_0_9"/>
<evidence type="ECO:0000313" key="4">
    <source>
        <dbReference type="Proteomes" id="UP000013750"/>
    </source>
</evidence>
<dbReference type="PATRIC" id="fig|1158614.3.peg.2840"/>
<protein>
    <submittedName>
        <fullName evidence="2">Uncharacterized protein</fullName>
    </submittedName>
</protein>
<reference evidence="2 4" key="1">
    <citation type="submission" date="2013-02" db="EMBL/GenBank/DDBJ databases">
        <title>The Genome Sequence of Enterococcus gilvus ATCC BAA-350.</title>
        <authorList>
            <consortium name="The Broad Institute Genome Sequencing Platform"/>
            <consortium name="The Broad Institute Genome Sequencing Center for Infectious Disease"/>
            <person name="Earl A.M."/>
            <person name="Gilmore M.S."/>
            <person name="Lebreton F."/>
            <person name="Walker B."/>
            <person name="Young S.K."/>
            <person name="Zeng Q."/>
            <person name="Gargeya S."/>
            <person name="Fitzgerald M."/>
            <person name="Haas B."/>
            <person name="Abouelleil A."/>
            <person name="Alvarado L."/>
            <person name="Arachchi H.M."/>
            <person name="Berlin A.M."/>
            <person name="Chapman S.B."/>
            <person name="Dewar J."/>
            <person name="Goldberg J."/>
            <person name="Griggs A."/>
            <person name="Gujja S."/>
            <person name="Hansen M."/>
            <person name="Howarth C."/>
            <person name="Imamovic A."/>
            <person name="Larimer J."/>
            <person name="McCowan C."/>
            <person name="Murphy C."/>
            <person name="Neiman D."/>
            <person name="Pearson M."/>
            <person name="Priest M."/>
            <person name="Roberts A."/>
            <person name="Saif S."/>
            <person name="Shea T."/>
            <person name="Sisk P."/>
            <person name="Sykes S."/>
            <person name="Wortman J."/>
            <person name="Nusbaum C."/>
            <person name="Birren B."/>
        </authorList>
    </citation>
    <scope>NUCLEOTIDE SEQUENCE [LARGE SCALE GENOMIC DNA]</scope>
    <source>
        <strain evidence="2 4">ATCC BAA-350</strain>
    </source>
</reference>
<accession>R2VB00</accession>
<gene>
    <name evidence="3" type="ORF">I592_01113</name>
    <name evidence="2" type="ORF">UKC_02848</name>
</gene>
<evidence type="ECO:0000313" key="3">
    <source>
        <dbReference type="EMBL" id="EOW81813.1"/>
    </source>
</evidence>
<keyword evidence="1" id="KW-1133">Transmembrane helix</keyword>
<proteinExistence type="predicted"/>
<evidence type="ECO:0000313" key="5">
    <source>
        <dbReference type="Proteomes" id="UP000014160"/>
    </source>
</evidence>
<keyword evidence="5" id="KW-1185">Reference proteome</keyword>
<sequence length="59" mass="6771">MSVIKIIFNVLNFLTNIAAVFWFGSFLLYGGLWQVGNFMSLGLPGILRKSKRLYKEDDK</sequence>
<dbReference type="EMBL" id="ASWH01000001">
    <property type="protein sequence ID" value="EOW81813.1"/>
    <property type="molecule type" value="Genomic_DNA"/>
</dbReference>
<name>R2VB00_9ENTE</name>
<evidence type="ECO:0000256" key="1">
    <source>
        <dbReference type="SAM" id="Phobius"/>
    </source>
</evidence>
<comment type="caution">
    <text evidence="2">The sequence shown here is derived from an EMBL/GenBank/DDBJ whole genome shotgun (WGS) entry which is preliminary data.</text>
</comment>
<feature type="transmembrane region" description="Helical" evidence="1">
    <location>
        <begin position="6"/>
        <end position="29"/>
    </location>
</feature>
<dbReference type="AlphaFoldDB" id="R2VB00"/>
<dbReference type="EMBL" id="AJDQ01000009">
    <property type="protein sequence ID" value="EOI54811.1"/>
    <property type="molecule type" value="Genomic_DNA"/>
</dbReference>
<dbReference type="RefSeq" id="WP_010781215.1">
    <property type="nucleotide sequence ID" value="NZ_ASWH01000001.1"/>
</dbReference>